<keyword evidence="1" id="KW-0472">Membrane</keyword>
<keyword evidence="1" id="KW-0812">Transmembrane</keyword>
<proteinExistence type="predicted"/>
<dbReference type="AlphaFoldDB" id="Q1QYX4"/>
<name>Q1QYX4_CHRI1</name>
<dbReference type="eggNOG" id="ENOG502ZJQK">
    <property type="taxonomic scope" value="Bacteria"/>
</dbReference>
<keyword evidence="1" id="KW-1133">Transmembrane helix</keyword>
<sequence length="213" mass="24101">MTNSPLPSEATISFKAICFRAFCYILFVAGAMQLVMLDAQSGVDRFTETSLTELMQSTLLLLGAVMMGYLHRRPSAIPHVSLLMGAFLFASYVRENDYWLDRYVFDGAWQVIVTLVVVPALFVVIRQRHAFVAEFKSISNSLGLGMFTAGFLTTYVFSRLYGRSEFWEAMLGDHYQRVIKDAAEEVTELAGYMLLFFACIELVLLLRRRARAA</sequence>
<evidence type="ECO:0000256" key="1">
    <source>
        <dbReference type="SAM" id="Phobius"/>
    </source>
</evidence>
<dbReference type="EMBL" id="CP000285">
    <property type="protein sequence ID" value="ABE58334.1"/>
    <property type="molecule type" value="Genomic_DNA"/>
</dbReference>
<organism evidence="2 3">
    <name type="scientific">Chromohalobacter israelensis (strain ATCC BAA-138 / DSM 3043 / CIP 106854 / NCIMB 13768 / 1H11)</name>
    <name type="common">Chromohalobacter salexigens</name>
    <dbReference type="NCBI Taxonomy" id="290398"/>
    <lineage>
        <taxon>Bacteria</taxon>
        <taxon>Pseudomonadati</taxon>
        <taxon>Pseudomonadota</taxon>
        <taxon>Gammaproteobacteria</taxon>
        <taxon>Oceanospirillales</taxon>
        <taxon>Halomonadaceae</taxon>
        <taxon>Chromohalobacter</taxon>
    </lineage>
</organism>
<feature type="transmembrane region" description="Helical" evidence="1">
    <location>
        <begin position="12"/>
        <end position="34"/>
    </location>
</feature>
<feature type="transmembrane region" description="Helical" evidence="1">
    <location>
        <begin position="107"/>
        <end position="125"/>
    </location>
</feature>
<feature type="transmembrane region" description="Helical" evidence="1">
    <location>
        <begin position="77"/>
        <end position="95"/>
    </location>
</feature>
<feature type="transmembrane region" description="Helical" evidence="1">
    <location>
        <begin position="137"/>
        <end position="157"/>
    </location>
</feature>
<protein>
    <submittedName>
        <fullName evidence="2">Uncharacterized protein</fullName>
    </submittedName>
</protein>
<gene>
    <name evidence="2" type="ordered locus">Csal_0977</name>
</gene>
<evidence type="ECO:0000313" key="3">
    <source>
        <dbReference type="Proteomes" id="UP000000239"/>
    </source>
</evidence>
<feature type="transmembrane region" description="Helical" evidence="1">
    <location>
        <begin position="189"/>
        <end position="206"/>
    </location>
</feature>
<dbReference type="RefSeq" id="WP_011506280.1">
    <property type="nucleotide sequence ID" value="NC_007963.1"/>
</dbReference>
<dbReference type="GeneID" id="95333732"/>
<dbReference type="KEGG" id="csa:Csal_0977"/>
<accession>Q1QYX4</accession>
<dbReference type="HOGENOM" id="CLU_085010_0_0_6"/>
<dbReference type="Proteomes" id="UP000000239">
    <property type="component" value="Chromosome"/>
</dbReference>
<dbReference type="OrthoDB" id="1425700at2"/>
<dbReference type="STRING" id="290398.Csal_0977"/>
<feature type="transmembrane region" description="Helical" evidence="1">
    <location>
        <begin position="54"/>
        <end position="70"/>
    </location>
</feature>
<keyword evidence="3" id="KW-1185">Reference proteome</keyword>
<reference evidence="2 3" key="1">
    <citation type="journal article" date="2011" name="Stand. Genomic Sci.">
        <title>Complete genome sequence of the halophilic and highly halotolerant Chromohalobacter salexigens type strain (1H11(T)).</title>
        <authorList>
            <person name="Copeland A."/>
            <person name="O'Connor K."/>
            <person name="Lucas S."/>
            <person name="Lapidus A."/>
            <person name="Berry K.W."/>
            <person name="Detter J.C."/>
            <person name="Del Rio T.G."/>
            <person name="Hammon N."/>
            <person name="Dalin E."/>
            <person name="Tice H."/>
            <person name="Pitluck S."/>
            <person name="Bruce D."/>
            <person name="Goodwin L."/>
            <person name="Han C."/>
            <person name="Tapia R."/>
            <person name="Saunders E."/>
            <person name="Schmutz J."/>
            <person name="Brettin T."/>
            <person name="Larimer F."/>
            <person name="Land M."/>
            <person name="Hauser L."/>
            <person name="Vargas C."/>
            <person name="Nieto J.J."/>
            <person name="Kyrpides N.C."/>
            <person name="Ivanova N."/>
            <person name="Goker M."/>
            <person name="Klenk H.P."/>
            <person name="Csonka L.N."/>
            <person name="Woyke T."/>
        </authorList>
    </citation>
    <scope>NUCLEOTIDE SEQUENCE [LARGE SCALE GENOMIC DNA]</scope>
    <source>
        <strain evidence="3">ATCC BAA-138 / DSM 3043 / CIP 106854 / NCIMB 13768 / 1H11</strain>
    </source>
</reference>
<evidence type="ECO:0000313" key="2">
    <source>
        <dbReference type="EMBL" id="ABE58334.1"/>
    </source>
</evidence>